<reference evidence="1" key="1">
    <citation type="submission" date="2013-11" db="EMBL/GenBank/DDBJ databases">
        <title>Microbial diversity, functional groups and degradation webs in Northern and Southern Mediterranean and Red Sea marine crude oil polluted sites.</title>
        <authorList>
            <person name="Daffonchio D."/>
            <person name="Mapelli F."/>
            <person name="Ferrer M."/>
            <person name="Richter M."/>
            <person name="Cherif A."/>
            <person name="Malkawi H.I."/>
            <person name="Yakimov M.M."/>
            <person name="Abdel-Fattah Y.R."/>
            <person name="Blaghen M."/>
            <person name="Golyshin P.N."/>
            <person name="Kalogerakis N."/>
            <person name="Boon N."/>
            <person name="Magagnini M."/>
            <person name="Fava F."/>
        </authorList>
    </citation>
    <scope>NUCLEOTIDE SEQUENCE</scope>
</reference>
<evidence type="ECO:0000313" key="1">
    <source>
        <dbReference type="EMBL" id="KTF06213.1"/>
    </source>
</evidence>
<dbReference type="AlphaFoldDB" id="A0A1B6NS62"/>
<sequence length="22" mass="2686">ARNEMAYFEITDEEKLNQWLGK</sequence>
<accession>A0A1B6NS62</accession>
<name>A0A1B6NS62_9ZZZZ</name>
<feature type="non-terminal residue" evidence="1">
    <location>
        <position position="1"/>
    </location>
</feature>
<gene>
    <name evidence="1" type="ORF">MGSAQ_002292</name>
</gene>
<organism evidence="1">
    <name type="scientific">marine sediment metagenome</name>
    <dbReference type="NCBI Taxonomy" id="412755"/>
    <lineage>
        <taxon>unclassified sequences</taxon>
        <taxon>metagenomes</taxon>
        <taxon>ecological metagenomes</taxon>
    </lineage>
</organism>
<comment type="caution">
    <text evidence="1">The sequence shown here is derived from an EMBL/GenBank/DDBJ whole genome shotgun (WGS) entry which is preliminary data.</text>
</comment>
<dbReference type="EMBL" id="AYSL01001296">
    <property type="protein sequence ID" value="KTF06213.1"/>
    <property type="molecule type" value="Genomic_DNA"/>
</dbReference>
<protein>
    <submittedName>
        <fullName evidence="1">Uncharacterized protein</fullName>
    </submittedName>
</protein>
<proteinExistence type="predicted"/>